<dbReference type="AlphaFoldDB" id="A0A2S7TAA2"/>
<evidence type="ECO:0000256" key="1">
    <source>
        <dbReference type="SAM" id="MobiDB-lite"/>
    </source>
</evidence>
<evidence type="ECO:0000313" key="2">
    <source>
        <dbReference type="EMBL" id="PQJ16435.1"/>
    </source>
</evidence>
<dbReference type="EMBL" id="MQVX01000001">
    <property type="protein sequence ID" value="PQJ16435.1"/>
    <property type="molecule type" value="Genomic_DNA"/>
</dbReference>
<accession>A0A2S7TAA2</accession>
<sequence>MALVVSLLYTIQLGGQQEDEYVIEMNLDENLEELIEEEKERIEELQSQLNPTSHRAFNETADPNAGDPEPFKTLEELEQELAELQSEEGESADVTQQDEAYQEYLKKLAERRKELQDQLGEREAKKKERTSFLKDKRTTISYSLVDRNHVYLDPPVYKCIEGGKVVINIVVDSQGKVLEARFNSNSSTSDNGCLVDEAITYALRSSFEKSSKPKQIGSITYLFQGKY</sequence>
<evidence type="ECO:0008006" key="4">
    <source>
        <dbReference type="Google" id="ProtNLM"/>
    </source>
</evidence>
<keyword evidence="3" id="KW-1185">Reference proteome</keyword>
<proteinExistence type="predicted"/>
<evidence type="ECO:0000313" key="3">
    <source>
        <dbReference type="Proteomes" id="UP000239366"/>
    </source>
</evidence>
<name>A0A2S7TAA2_9FLAO</name>
<dbReference type="Proteomes" id="UP000239366">
    <property type="component" value="Unassembled WGS sequence"/>
</dbReference>
<comment type="caution">
    <text evidence="2">The sequence shown here is derived from an EMBL/GenBank/DDBJ whole genome shotgun (WGS) entry which is preliminary data.</text>
</comment>
<dbReference type="OrthoDB" id="9786892at2"/>
<feature type="compositionally biased region" description="Polar residues" evidence="1">
    <location>
        <begin position="46"/>
        <end position="55"/>
    </location>
</feature>
<feature type="region of interest" description="Disordered" evidence="1">
    <location>
        <begin position="44"/>
        <end position="70"/>
    </location>
</feature>
<protein>
    <recommendedName>
        <fullName evidence="4">Energy transducer TonB</fullName>
    </recommendedName>
</protein>
<organism evidence="2 3">
    <name type="scientific">Aureicoccus marinus</name>
    <dbReference type="NCBI Taxonomy" id="754435"/>
    <lineage>
        <taxon>Bacteria</taxon>
        <taxon>Pseudomonadati</taxon>
        <taxon>Bacteroidota</taxon>
        <taxon>Flavobacteriia</taxon>
        <taxon>Flavobacteriales</taxon>
        <taxon>Flavobacteriaceae</taxon>
        <taxon>Aureicoccus</taxon>
    </lineage>
</organism>
<gene>
    <name evidence="2" type="ORF">BST99_12560</name>
</gene>
<reference evidence="3" key="1">
    <citation type="submission" date="2016-11" db="EMBL/GenBank/DDBJ databases">
        <title>Trade-off between light-utilization and light-protection in marine flavobacteria.</title>
        <authorList>
            <person name="Kumagai Y."/>
            <person name="Yoshizawa S."/>
            <person name="Kogure K."/>
        </authorList>
    </citation>
    <scope>NUCLEOTIDE SEQUENCE [LARGE SCALE GENOMIC DNA]</scope>
    <source>
        <strain evidence="3">SG-18</strain>
    </source>
</reference>